<gene>
    <name evidence="1" type="ORF">BAE44_0022315</name>
</gene>
<dbReference type="Proteomes" id="UP000095767">
    <property type="component" value="Unassembled WGS sequence"/>
</dbReference>
<evidence type="ECO:0000313" key="1">
    <source>
        <dbReference type="EMBL" id="OEL16666.1"/>
    </source>
</evidence>
<dbReference type="OrthoDB" id="690769at2759"/>
<reference evidence="1 2" key="1">
    <citation type="submission" date="2016-09" db="EMBL/GenBank/DDBJ databases">
        <title>The draft genome of Dichanthelium oligosanthes: A C3 panicoid grass species.</title>
        <authorList>
            <person name="Studer A.J."/>
            <person name="Schnable J.C."/>
            <person name="Brutnell T.P."/>
        </authorList>
    </citation>
    <scope>NUCLEOTIDE SEQUENCE [LARGE SCALE GENOMIC DNA]</scope>
    <source>
        <strain evidence="2">cv. Kellogg 1175</strain>
        <tissue evidence="1">Leaf</tissue>
    </source>
</reference>
<protein>
    <submittedName>
        <fullName evidence="1">Uncharacterized protein</fullName>
    </submittedName>
</protein>
<dbReference type="EMBL" id="LWDX02062276">
    <property type="protein sequence ID" value="OEL16666.1"/>
    <property type="molecule type" value="Genomic_DNA"/>
</dbReference>
<organism evidence="1 2">
    <name type="scientific">Dichanthelium oligosanthes</name>
    <dbReference type="NCBI Taxonomy" id="888268"/>
    <lineage>
        <taxon>Eukaryota</taxon>
        <taxon>Viridiplantae</taxon>
        <taxon>Streptophyta</taxon>
        <taxon>Embryophyta</taxon>
        <taxon>Tracheophyta</taxon>
        <taxon>Spermatophyta</taxon>
        <taxon>Magnoliopsida</taxon>
        <taxon>Liliopsida</taxon>
        <taxon>Poales</taxon>
        <taxon>Poaceae</taxon>
        <taxon>PACMAD clade</taxon>
        <taxon>Panicoideae</taxon>
        <taxon>Panicodae</taxon>
        <taxon>Paniceae</taxon>
        <taxon>Dichantheliinae</taxon>
        <taxon>Dichanthelium</taxon>
    </lineage>
</organism>
<dbReference type="AlphaFoldDB" id="A0A1E5UUV5"/>
<evidence type="ECO:0000313" key="2">
    <source>
        <dbReference type="Proteomes" id="UP000095767"/>
    </source>
</evidence>
<sequence>MQELRALPKQTRLKAALMMYTAWSVWKEHNRRIFGGKMEQPVCIVAMIKEEIALRRQACGSPNVF</sequence>
<comment type="caution">
    <text evidence="1">The sequence shown here is derived from an EMBL/GenBank/DDBJ whole genome shotgun (WGS) entry which is preliminary data.</text>
</comment>
<proteinExistence type="predicted"/>
<keyword evidence="2" id="KW-1185">Reference proteome</keyword>
<accession>A0A1E5UUV5</accession>
<name>A0A1E5UUV5_9POAL</name>